<keyword evidence="5 7" id="KW-0326">Glycosidase</keyword>
<dbReference type="SUPFAM" id="SSF51126">
    <property type="entry name" value="Pectin lyase-like"/>
    <property type="match status" value="1"/>
</dbReference>
<dbReference type="Pfam" id="PF16499">
    <property type="entry name" value="Melibiase_2"/>
    <property type="match status" value="2"/>
</dbReference>
<evidence type="ECO:0000256" key="5">
    <source>
        <dbReference type="ARBA" id="ARBA00023295"/>
    </source>
</evidence>
<evidence type="ECO:0000313" key="10">
    <source>
        <dbReference type="EMBL" id="GHA26942.1"/>
    </source>
</evidence>
<evidence type="ECO:0000256" key="8">
    <source>
        <dbReference type="SAM" id="SignalP"/>
    </source>
</evidence>
<dbReference type="InterPro" id="IPR013785">
    <property type="entry name" value="Aldolase_TIM"/>
</dbReference>
<keyword evidence="6" id="KW-1015">Disulfide bond</keyword>
<protein>
    <recommendedName>
        <fullName evidence="6">Alpha-galactosidase</fullName>
        <ecNumber evidence="6">3.2.1.22</ecNumber>
    </recommendedName>
    <alternativeName>
        <fullName evidence="6">Melibiase</fullName>
    </alternativeName>
</protein>
<dbReference type="EC" id="3.2.1.22" evidence="6"/>
<sequence length="1509" mass="163508">MHSPNRQVRLRGAHRRPAAAVVLCVLAVVLGLAHPSALAAPQRQTAAVYDVRDYGAKGDGSTNDTPAVDKAITAANAAGGGTVRFPAGTYKSKNTIHMKSDVTLRLDKGATLQGSSADTYDAPEPNANDAYQDYGHSHFHNAMIYGDRLTDIGFTGEGVIDGGGNLITGNPKSGEADKILSLTRCDGLRLGDGLTLRRGGHFAALINGCKNVVSDRLTIDTASDRDGWNIISTTDVTVTNAHIEANDDALVFKSDYALGAKLPNGHVRVSDSYLSARCCNALMFGSETCGDFSDYQFEKIRIEGADKSGLGMVSMDGAKISDVHYRDITMTDVHSPIMQKIGTRKRCGNSPGVGSISDITYDHITATGSSPSFSPTLWGESGHRISDVRFDDVDITVPGGNGTMSTDVPGNNPTDYNPKSIGTRPAYGWYLHNADDVRFTDSRVRFAADDGRPAVIADAARDLRFTRFTTQKGGGSPHDIGFRNVTGYCLSDSHTTSGGALRVSASGSSQDCSTPVRPRAADETRQAFLRASVGGLFLHWGLRTAPAHTSCAAWEKDVTNGGWTPDYWVNEARKLHTQYLVLATFHSRLGYARPWPSRIPGSCSTQRDFLGELIGAAKAKGMKVVLYMTDDPQWHAEGGHEWLDSAAYSAYKGEDVDLTTRDGFGRFSYDNFFEVMDRYPDLGGFWIDNDNAYWESHHLYEQIREKRPAYTLSNNNEDTPIMDMISNEQKTGMTPAYDYPQAVYTAQPRLTEADFKLPSTGAWWYDGSDPAVDRGLTLGRLITNAGSSVKALMAETAQVNGKFPANQAAFNTFADSYLDPVWESLHGTEGGGYMYGGLKPGFWNDGAHGVTTIAKDDPDRQYVHVLTPPSTSTLRIRDNGYRVVSVTDLRTGKAVSWSQSGGVLTLTGLGAWDPYDTVFKVTTAGRQGILSGVTVTASASASGHPGSAAGDGDHLTYWDNGKTLPVTLTFDLGSAKKVRYLGLNQREDSVAYARSDTEQSARIKAYKVFLSDDGRHWGSAVKTGRLPSARGVQGIDLTAATARYVRLEVDSTWAAATDTTRYQRLRIDEAWVGTSYATPATAVRVRSDNGQALRPAMGWSSWSFVRRQPTEAKIKAQADALVAAGLEDHGFVQVNLDDFWQKCDDNGFTVDSYGRWAVDPAKFPSGIKALADHVHAKGLKFGFYVTPGIAKNAVLKNTPIEGTPYHAKDIADTSKTEKNYNCKNMYYIDYSKPGAQEFVDSWARQFASWGVDYLKIDGVGSQDVPDVHAWDKALRATGRPITFALSNNLPIDHATTWRQLANSWRTQGDVECYCGPGDHGSGYPLTDWSHVSARFASAAAWQPYAGPGGWNDLDSLEIGNGDQVGLTADQRRSHVTLWAMAAAPLLLGTDLTRLDPVDRAMLTNDRLIGVDQDGVAAQRVVNSGVKQVWSKRENSGAYVVALFNTGTSGNATVSVNWSQVGFTGSGDVTDLWSGSHTGVIADTYSAMLRPGETRLIRVNPVNSQSRGQS</sequence>
<name>A0ABQ3CQ92_9ACTN</name>
<dbReference type="PRINTS" id="PR00740">
    <property type="entry name" value="GLHYDRLASE27"/>
</dbReference>
<dbReference type="Pfam" id="PF00295">
    <property type="entry name" value="Glyco_hydro_28"/>
    <property type="match status" value="1"/>
</dbReference>
<dbReference type="SUPFAM" id="SSF49785">
    <property type="entry name" value="Galactose-binding domain-like"/>
    <property type="match status" value="1"/>
</dbReference>
<feature type="signal peptide" evidence="8">
    <location>
        <begin position="1"/>
        <end position="39"/>
    </location>
</feature>
<dbReference type="InterPro" id="IPR000743">
    <property type="entry name" value="Glyco_hydro_28"/>
</dbReference>
<evidence type="ECO:0000256" key="1">
    <source>
        <dbReference type="ARBA" id="ARBA00008834"/>
    </source>
</evidence>
<proteinExistence type="inferred from homology"/>
<dbReference type="InterPro" id="IPR041233">
    <property type="entry name" value="Melibiase_C"/>
</dbReference>
<dbReference type="Gene3D" id="3.20.20.80">
    <property type="entry name" value="Glycosidases"/>
    <property type="match status" value="1"/>
</dbReference>
<keyword evidence="4 7" id="KW-0378">Hydrolase</keyword>
<dbReference type="RefSeq" id="WP_189886845.1">
    <property type="nucleotide sequence ID" value="NZ_BMVN01000010.1"/>
</dbReference>
<dbReference type="SUPFAM" id="SSF51445">
    <property type="entry name" value="(Trans)glycosidases"/>
    <property type="match status" value="2"/>
</dbReference>
<evidence type="ECO:0000256" key="7">
    <source>
        <dbReference type="RuleBase" id="RU361169"/>
    </source>
</evidence>
<evidence type="ECO:0000256" key="6">
    <source>
        <dbReference type="RuleBase" id="RU361168"/>
    </source>
</evidence>
<gene>
    <name evidence="10" type="ORF">GCM10010345_34580</name>
</gene>
<evidence type="ECO:0000256" key="2">
    <source>
        <dbReference type="ARBA" id="ARBA00009743"/>
    </source>
</evidence>
<feature type="domain" description="F5/8 type C" evidence="9">
    <location>
        <begin position="922"/>
        <end position="1053"/>
    </location>
</feature>
<dbReference type="Gene3D" id="3.20.20.70">
    <property type="entry name" value="Aldolase class I"/>
    <property type="match status" value="1"/>
</dbReference>
<comment type="similarity">
    <text evidence="2 6">Belongs to the glycosyl hydrolase 27 family.</text>
</comment>
<dbReference type="SUPFAM" id="SSF51011">
    <property type="entry name" value="Glycosyl hydrolase domain"/>
    <property type="match status" value="1"/>
</dbReference>
<keyword evidence="11" id="KW-1185">Reference proteome</keyword>
<evidence type="ECO:0000259" key="9">
    <source>
        <dbReference type="PROSITE" id="PS50022"/>
    </source>
</evidence>
<dbReference type="InterPro" id="IPR008979">
    <property type="entry name" value="Galactose-bd-like_sf"/>
</dbReference>
<organism evidence="10 11">
    <name type="scientific">Streptomyces canarius</name>
    <dbReference type="NCBI Taxonomy" id="285453"/>
    <lineage>
        <taxon>Bacteria</taxon>
        <taxon>Bacillati</taxon>
        <taxon>Actinomycetota</taxon>
        <taxon>Actinomycetes</taxon>
        <taxon>Kitasatosporales</taxon>
        <taxon>Streptomycetaceae</taxon>
        <taxon>Streptomyces</taxon>
    </lineage>
</organism>
<dbReference type="Gene3D" id="2.60.40.1180">
    <property type="entry name" value="Golgi alpha-mannosidase II"/>
    <property type="match status" value="1"/>
</dbReference>
<dbReference type="PROSITE" id="PS50022">
    <property type="entry name" value="FA58C_3"/>
    <property type="match status" value="1"/>
</dbReference>
<keyword evidence="3 8" id="KW-0732">Signal</keyword>
<dbReference type="InterPro" id="IPR057739">
    <property type="entry name" value="Glyco_hydro_29_N"/>
</dbReference>
<comment type="caution">
    <text evidence="10">The sequence shown here is derived from an EMBL/GenBank/DDBJ whole genome shotgun (WGS) entry which is preliminary data.</text>
</comment>
<dbReference type="PANTHER" id="PTHR11452:SF75">
    <property type="entry name" value="ALPHA-GALACTOSIDASE MEL1"/>
    <property type="match status" value="1"/>
</dbReference>
<dbReference type="EMBL" id="BMVN01000010">
    <property type="protein sequence ID" value="GHA26942.1"/>
    <property type="molecule type" value="Genomic_DNA"/>
</dbReference>
<dbReference type="Pfam" id="PF17801">
    <property type="entry name" value="Melibiase_C"/>
    <property type="match status" value="1"/>
</dbReference>
<comment type="similarity">
    <text evidence="1 7">Belongs to the glycosyl hydrolase 28 family.</text>
</comment>
<evidence type="ECO:0000256" key="4">
    <source>
        <dbReference type="ARBA" id="ARBA00022801"/>
    </source>
</evidence>
<dbReference type="Gene3D" id="2.60.120.260">
    <property type="entry name" value="Galactose-binding domain-like"/>
    <property type="match status" value="1"/>
</dbReference>
<dbReference type="InterPro" id="IPR000421">
    <property type="entry name" value="FA58C"/>
</dbReference>
<dbReference type="InterPro" id="IPR011050">
    <property type="entry name" value="Pectin_lyase_fold/virulence"/>
</dbReference>
<feature type="chain" id="PRO_5047045504" description="Alpha-galactosidase" evidence="8">
    <location>
        <begin position="40"/>
        <end position="1509"/>
    </location>
</feature>
<dbReference type="InterPro" id="IPR012334">
    <property type="entry name" value="Pectin_lyas_fold"/>
</dbReference>
<dbReference type="Gene3D" id="2.160.20.10">
    <property type="entry name" value="Single-stranded right-handed beta-helix, Pectin lyase-like"/>
    <property type="match status" value="1"/>
</dbReference>
<dbReference type="Pfam" id="PF01120">
    <property type="entry name" value="Alpha_L_fucos"/>
    <property type="match status" value="1"/>
</dbReference>
<evidence type="ECO:0000313" key="11">
    <source>
        <dbReference type="Proteomes" id="UP000653644"/>
    </source>
</evidence>
<comment type="catalytic activity">
    <reaction evidence="6">
        <text>Hydrolysis of terminal, non-reducing alpha-D-galactose residues in alpha-D-galactosides, including galactose oligosaccharides, galactomannans and galactolipids.</text>
        <dbReference type="EC" id="3.2.1.22"/>
    </reaction>
</comment>
<dbReference type="Pfam" id="PF00754">
    <property type="entry name" value="F5_F8_type_C"/>
    <property type="match status" value="1"/>
</dbReference>
<dbReference type="InterPro" id="IPR002241">
    <property type="entry name" value="Glyco_hydro_27"/>
</dbReference>
<dbReference type="Proteomes" id="UP000653644">
    <property type="component" value="Unassembled WGS sequence"/>
</dbReference>
<accession>A0ABQ3CQ92</accession>
<dbReference type="PANTHER" id="PTHR11452">
    <property type="entry name" value="ALPHA-GALACTOSIDASE/ALPHA-N-ACETYLGALACTOSAMINIDASE"/>
    <property type="match status" value="1"/>
</dbReference>
<evidence type="ECO:0000256" key="3">
    <source>
        <dbReference type="ARBA" id="ARBA00022729"/>
    </source>
</evidence>
<dbReference type="InterPro" id="IPR017853">
    <property type="entry name" value="GH"/>
</dbReference>
<reference evidence="11" key="1">
    <citation type="journal article" date="2019" name="Int. J. Syst. Evol. Microbiol.">
        <title>The Global Catalogue of Microorganisms (GCM) 10K type strain sequencing project: providing services to taxonomists for standard genome sequencing and annotation.</title>
        <authorList>
            <consortium name="The Broad Institute Genomics Platform"/>
            <consortium name="The Broad Institute Genome Sequencing Center for Infectious Disease"/>
            <person name="Wu L."/>
            <person name="Ma J."/>
        </authorList>
    </citation>
    <scope>NUCLEOTIDE SEQUENCE [LARGE SCALE GENOMIC DNA]</scope>
    <source>
        <strain evidence="11">JCM 4733</strain>
    </source>
</reference>
<dbReference type="InterPro" id="IPR013780">
    <property type="entry name" value="Glyco_hydro_b"/>
</dbReference>
<dbReference type="CDD" id="cd14792">
    <property type="entry name" value="GH27"/>
    <property type="match status" value="1"/>
</dbReference>